<reference evidence="2" key="1">
    <citation type="submission" date="2023-10" db="EMBL/GenBank/DDBJ databases">
        <title>Genome assemblies of two species of porcelain crab, Petrolisthes cinctipes and Petrolisthes manimaculis (Anomura: Porcellanidae).</title>
        <authorList>
            <person name="Angst P."/>
        </authorList>
    </citation>
    <scope>NUCLEOTIDE SEQUENCE</scope>
    <source>
        <strain evidence="2">PB745_01</strain>
        <tissue evidence="2">Gill</tissue>
    </source>
</reference>
<dbReference type="Proteomes" id="UP001286313">
    <property type="component" value="Unassembled WGS sequence"/>
</dbReference>
<protein>
    <submittedName>
        <fullName evidence="2">Uncharacterized protein</fullName>
    </submittedName>
</protein>
<gene>
    <name evidence="2" type="ORF">Pcinc_036934</name>
</gene>
<organism evidence="2 3">
    <name type="scientific">Petrolisthes cinctipes</name>
    <name type="common">Flat porcelain crab</name>
    <dbReference type="NCBI Taxonomy" id="88211"/>
    <lineage>
        <taxon>Eukaryota</taxon>
        <taxon>Metazoa</taxon>
        <taxon>Ecdysozoa</taxon>
        <taxon>Arthropoda</taxon>
        <taxon>Crustacea</taxon>
        <taxon>Multicrustacea</taxon>
        <taxon>Malacostraca</taxon>
        <taxon>Eumalacostraca</taxon>
        <taxon>Eucarida</taxon>
        <taxon>Decapoda</taxon>
        <taxon>Pleocyemata</taxon>
        <taxon>Anomura</taxon>
        <taxon>Galatheoidea</taxon>
        <taxon>Porcellanidae</taxon>
        <taxon>Petrolisthes</taxon>
    </lineage>
</organism>
<accession>A0AAE1BV31</accession>
<feature type="region of interest" description="Disordered" evidence="1">
    <location>
        <begin position="1"/>
        <end position="38"/>
    </location>
</feature>
<evidence type="ECO:0000313" key="3">
    <source>
        <dbReference type="Proteomes" id="UP001286313"/>
    </source>
</evidence>
<keyword evidence="3" id="KW-1185">Reference proteome</keyword>
<feature type="region of interest" description="Disordered" evidence="1">
    <location>
        <begin position="149"/>
        <end position="168"/>
    </location>
</feature>
<evidence type="ECO:0000313" key="2">
    <source>
        <dbReference type="EMBL" id="KAK3856757.1"/>
    </source>
</evidence>
<evidence type="ECO:0000256" key="1">
    <source>
        <dbReference type="SAM" id="MobiDB-lite"/>
    </source>
</evidence>
<comment type="caution">
    <text evidence="2">The sequence shown here is derived from an EMBL/GenBank/DDBJ whole genome shotgun (WGS) entry which is preliminary data.</text>
</comment>
<feature type="region of interest" description="Disordered" evidence="1">
    <location>
        <begin position="183"/>
        <end position="208"/>
    </location>
</feature>
<sequence>MCESTDEASVLPPPAANQQVEVGGREDGGGWAEASGGGLPRLEVTTTLFYDHGTGRLGYRRRPILERRRGSRRATVLSLATVAACLWLSLEGSQDLQCSWRVPAGGRTLETVCDVVVLGDAHPPRHYYHHHHRRPPPLTLPPSCQCVSVRGPGRRQAGSDAQGPDIQPSQVLASGCLSQVRRRSEQGGAGGVQTEVGEGAGGDEEGREGGSASCALHCIMTTYLTGLSAEVLSARWGSVRRVT</sequence>
<name>A0AAE1BV31_PETCI</name>
<proteinExistence type="predicted"/>
<dbReference type="EMBL" id="JAWQEG010005793">
    <property type="protein sequence ID" value="KAK3856757.1"/>
    <property type="molecule type" value="Genomic_DNA"/>
</dbReference>
<feature type="compositionally biased region" description="Gly residues" evidence="1">
    <location>
        <begin position="29"/>
        <end position="38"/>
    </location>
</feature>
<dbReference type="AlphaFoldDB" id="A0AAE1BV31"/>